<dbReference type="Pfam" id="PF03127">
    <property type="entry name" value="GAT"/>
    <property type="match status" value="1"/>
</dbReference>
<dbReference type="FunCoup" id="R7V155">
    <property type="interactions" value="666"/>
</dbReference>
<dbReference type="SUPFAM" id="SSF89009">
    <property type="entry name" value="GAT-like domain"/>
    <property type="match status" value="1"/>
</dbReference>
<dbReference type="SUPFAM" id="SSF48464">
    <property type="entry name" value="ENTH/VHS domain"/>
    <property type="match status" value="1"/>
</dbReference>
<dbReference type="GO" id="GO:0035091">
    <property type="term" value="F:phosphatidylinositol binding"/>
    <property type="evidence" value="ECO:0007669"/>
    <property type="project" value="InterPro"/>
</dbReference>
<sequence length="504" mass="55136">MSFFGSNPFSTPCGQVIQVATDGAQDSENWSAFMDICDMINETEDGPKDAIKALKKRLSSHSGKNYTAVMHTLTLLETCVKNCGLRFHVQVTQKDFLQEMVKIIGPKNDPPQVVQEKVLSLIQTWADAFQGQPDLKEVCKVFQDLKHKGIEFPMTDLDSMAPIHTPARTEWSRPAANNPAVVPPQMQQPQPAPVVPPQGPVAVTPAQLAKLRSEFDIIQQNCKVFSEMLTEMSSGHEHPADEELLKELNQTCRQMQQRLVELVERVQNEEVTGEILHINDELNNIFLRYDRYERLRGGAANPQQQTEQTPQPTLAPSSAALPPPYSATTASQPPSEQPIANLIDLETPSPQPQAAFVQPLIPPINTGGNISTQLAGLSMHDSSVGSTLGQLNTTVATNNAGPEDDFDMFAQSRQTFDQNKDAPPAYNQEDQVGALGAVMTAKATGNPVEPVATGPKESATSSEFDRFLAERAKEADNLPDASPAIPPRRQLQKDDQDSSALFAL</sequence>
<keyword evidence="2" id="KW-0813">Transport</keyword>
<evidence type="ECO:0008006" key="11">
    <source>
        <dbReference type="Google" id="ProtNLM"/>
    </source>
</evidence>
<accession>R7V155</accession>
<dbReference type="Gene3D" id="1.20.58.160">
    <property type="match status" value="1"/>
</dbReference>
<keyword evidence="4" id="KW-0175">Coiled coil</keyword>
<keyword evidence="10" id="KW-1185">Reference proteome</keyword>
<dbReference type="InterPro" id="IPR002014">
    <property type="entry name" value="VHS_dom"/>
</dbReference>
<feature type="region of interest" description="Disordered" evidence="5">
    <location>
        <begin position="446"/>
        <end position="504"/>
    </location>
</feature>
<dbReference type="SMART" id="SM00288">
    <property type="entry name" value="VHS"/>
    <property type="match status" value="1"/>
</dbReference>
<evidence type="ECO:0000313" key="8">
    <source>
        <dbReference type="EMBL" id="ELU12259.1"/>
    </source>
</evidence>
<name>R7V155_CAPTE</name>
<dbReference type="AlphaFoldDB" id="R7V155"/>
<protein>
    <recommendedName>
        <fullName evidence="11">TOM1-like protein 2</fullName>
    </recommendedName>
</protein>
<dbReference type="EMBL" id="AMQN01005474">
    <property type="status" value="NOT_ANNOTATED_CDS"/>
    <property type="molecule type" value="Genomic_DNA"/>
</dbReference>
<reference evidence="9" key="3">
    <citation type="submission" date="2015-06" db="UniProtKB">
        <authorList>
            <consortium name="EnsemblMetazoa"/>
        </authorList>
    </citation>
    <scope>IDENTIFICATION</scope>
</reference>
<dbReference type="CDD" id="cd14233">
    <property type="entry name" value="GAT_TOM1_like"/>
    <property type="match status" value="1"/>
</dbReference>
<dbReference type="HOGENOM" id="CLU_043812_3_1_1"/>
<dbReference type="OrthoDB" id="2018246at2759"/>
<dbReference type="InterPro" id="IPR008942">
    <property type="entry name" value="ENTH_VHS"/>
</dbReference>
<evidence type="ECO:0000256" key="4">
    <source>
        <dbReference type="SAM" id="Coils"/>
    </source>
</evidence>
<evidence type="ECO:0000313" key="9">
    <source>
        <dbReference type="EnsemblMetazoa" id="CapteP174498"/>
    </source>
</evidence>
<dbReference type="OMA" id="YETHIEE"/>
<evidence type="ECO:0000259" key="7">
    <source>
        <dbReference type="PROSITE" id="PS50909"/>
    </source>
</evidence>
<dbReference type="GO" id="GO:0015031">
    <property type="term" value="P:protein transport"/>
    <property type="evidence" value="ECO:0007669"/>
    <property type="project" value="UniProtKB-KW"/>
</dbReference>
<proteinExistence type="inferred from homology"/>
<feature type="region of interest" description="Disordered" evidence="5">
    <location>
        <begin position="298"/>
        <end position="336"/>
    </location>
</feature>
<feature type="compositionally biased region" description="Low complexity" evidence="5">
    <location>
        <begin position="302"/>
        <end position="331"/>
    </location>
</feature>
<dbReference type="EMBL" id="KB296106">
    <property type="protein sequence ID" value="ELU12259.1"/>
    <property type="molecule type" value="Genomic_DNA"/>
</dbReference>
<dbReference type="PANTHER" id="PTHR13856">
    <property type="entry name" value="VHS DOMAIN CONTAINING PROTEIN FAMILY"/>
    <property type="match status" value="1"/>
</dbReference>
<keyword evidence="3" id="KW-0653">Protein transport</keyword>
<dbReference type="PIRSF" id="PIRSF036948">
    <property type="entry name" value="TOM1"/>
    <property type="match status" value="1"/>
</dbReference>
<dbReference type="PROSITE" id="PS50179">
    <property type="entry name" value="VHS"/>
    <property type="match status" value="1"/>
</dbReference>
<dbReference type="InterPro" id="IPR038425">
    <property type="entry name" value="GAT_sf"/>
</dbReference>
<evidence type="ECO:0000256" key="2">
    <source>
        <dbReference type="ARBA" id="ARBA00022448"/>
    </source>
</evidence>
<organism evidence="8">
    <name type="scientific">Capitella teleta</name>
    <name type="common">Polychaete worm</name>
    <dbReference type="NCBI Taxonomy" id="283909"/>
    <lineage>
        <taxon>Eukaryota</taxon>
        <taxon>Metazoa</taxon>
        <taxon>Spiralia</taxon>
        <taxon>Lophotrochozoa</taxon>
        <taxon>Annelida</taxon>
        <taxon>Polychaeta</taxon>
        <taxon>Sedentaria</taxon>
        <taxon>Scolecida</taxon>
        <taxon>Capitellidae</taxon>
        <taxon>Capitella</taxon>
    </lineage>
</organism>
<feature type="domain" description="VHS" evidence="6">
    <location>
        <begin position="20"/>
        <end position="153"/>
    </location>
</feature>
<comment type="similarity">
    <text evidence="1">Belongs to the TOM1 family.</text>
</comment>
<dbReference type="PANTHER" id="PTHR13856:SF137">
    <property type="entry name" value="GH05942P"/>
    <property type="match status" value="1"/>
</dbReference>
<feature type="domain" description="GAT" evidence="7">
    <location>
        <begin position="206"/>
        <end position="294"/>
    </location>
</feature>
<dbReference type="PROSITE" id="PS50909">
    <property type="entry name" value="GAT"/>
    <property type="match status" value="1"/>
</dbReference>
<dbReference type="Pfam" id="PF00790">
    <property type="entry name" value="VHS"/>
    <property type="match status" value="1"/>
</dbReference>
<dbReference type="Gene3D" id="1.25.40.90">
    <property type="match status" value="1"/>
</dbReference>
<dbReference type="EMBL" id="AMQN01005475">
    <property type="status" value="NOT_ANNOTATED_CDS"/>
    <property type="molecule type" value="Genomic_DNA"/>
</dbReference>
<dbReference type="GO" id="GO:0043130">
    <property type="term" value="F:ubiquitin binding"/>
    <property type="evidence" value="ECO:0007669"/>
    <property type="project" value="InterPro"/>
</dbReference>
<evidence type="ECO:0000259" key="6">
    <source>
        <dbReference type="PROSITE" id="PS50179"/>
    </source>
</evidence>
<dbReference type="InterPro" id="IPR014645">
    <property type="entry name" value="TOM1"/>
</dbReference>
<feature type="coiled-coil region" evidence="4">
    <location>
        <begin position="245"/>
        <end position="272"/>
    </location>
</feature>
<dbReference type="InterPro" id="IPR004152">
    <property type="entry name" value="GAT_dom"/>
</dbReference>
<gene>
    <name evidence="8" type="ORF">CAPTEDRAFT_174498</name>
</gene>
<reference evidence="8 10" key="2">
    <citation type="journal article" date="2013" name="Nature">
        <title>Insights into bilaterian evolution from three spiralian genomes.</title>
        <authorList>
            <person name="Simakov O."/>
            <person name="Marletaz F."/>
            <person name="Cho S.J."/>
            <person name="Edsinger-Gonzales E."/>
            <person name="Havlak P."/>
            <person name="Hellsten U."/>
            <person name="Kuo D.H."/>
            <person name="Larsson T."/>
            <person name="Lv J."/>
            <person name="Arendt D."/>
            <person name="Savage R."/>
            <person name="Osoegawa K."/>
            <person name="de Jong P."/>
            <person name="Grimwood J."/>
            <person name="Chapman J.A."/>
            <person name="Shapiro H."/>
            <person name="Aerts A."/>
            <person name="Otillar R.P."/>
            <person name="Terry A.Y."/>
            <person name="Boore J.L."/>
            <person name="Grigoriev I.V."/>
            <person name="Lindberg D.R."/>
            <person name="Seaver E.C."/>
            <person name="Weisblat D.A."/>
            <person name="Putnam N.H."/>
            <person name="Rokhsar D.S."/>
        </authorList>
    </citation>
    <scope>NUCLEOTIDE SEQUENCE</scope>
    <source>
        <strain evidence="8 10">I ESC-2004</strain>
    </source>
</reference>
<evidence type="ECO:0000256" key="1">
    <source>
        <dbReference type="ARBA" id="ARBA00007708"/>
    </source>
</evidence>
<dbReference type="GO" id="GO:0030276">
    <property type="term" value="F:clathrin binding"/>
    <property type="evidence" value="ECO:0007669"/>
    <property type="project" value="TreeGrafter"/>
</dbReference>
<evidence type="ECO:0000313" key="10">
    <source>
        <dbReference type="Proteomes" id="UP000014760"/>
    </source>
</evidence>
<dbReference type="STRING" id="283909.R7V155"/>
<dbReference type="CDD" id="cd03565">
    <property type="entry name" value="VHS_Tom1_like"/>
    <property type="match status" value="1"/>
</dbReference>
<reference evidence="10" key="1">
    <citation type="submission" date="2012-12" db="EMBL/GenBank/DDBJ databases">
        <authorList>
            <person name="Hellsten U."/>
            <person name="Grimwood J."/>
            <person name="Chapman J.A."/>
            <person name="Shapiro H."/>
            <person name="Aerts A."/>
            <person name="Otillar R.P."/>
            <person name="Terry A.Y."/>
            <person name="Boore J.L."/>
            <person name="Simakov O."/>
            <person name="Marletaz F."/>
            <person name="Cho S.-J."/>
            <person name="Edsinger-Gonzales E."/>
            <person name="Havlak P."/>
            <person name="Kuo D.-H."/>
            <person name="Larsson T."/>
            <person name="Lv J."/>
            <person name="Arendt D."/>
            <person name="Savage R."/>
            <person name="Osoegawa K."/>
            <person name="de Jong P."/>
            <person name="Lindberg D.R."/>
            <person name="Seaver E.C."/>
            <person name="Weisblat D.A."/>
            <person name="Putnam N.H."/>
            <person name="Grigoriev I.V."/>
            <person name="Rokhsar D.S."/>
        </authorList>
    </citation>
    <scope>NUCLEOTIDE SEQUENCE</scope>
    <source>
        <strain evidence="10">I ESC-2004</strain>
    </source>
</reference>
<evidence type="ECO:0000256" key="5">
    <source>
        <dbReference type="SAM" id="MobiDB-lite"/>
    </source>
</evidence>
<dbReference type="Proteomes" id="UP000014760">
    <property type="component" value="Unassembled WGS sequence"/>
</dbReference>
<feature type="compositionally biased region" description="Basic and acidic residues" evidence="5">
    <location>
        <begin position="463"/>
        <end position="476"/>
    </location>
</feature>
<dbReference type="GO" id="GO:0016020">
    <property type="term" value="C:membrane"/>
    <property type="evidence" value="ECO:0007669"/>
    <property type="project" value="TreeGrafter"/>
</dbReference>
<dbReference type="GO" id="GO:0007165">
    <property type="term" value="P:signal transduction"/>
    <property type="evidence" value="ECO:0007669"/>
    <property type="project" value="TreeGrafter"/>
</dbReference>
<evidence type="ECO:0000256" key="3">
    <source>
        <dbReference type="ARBA" id="ARBA00022927"/>
    </source>
</evidence>
<dbReference type="EnsemblMetazoa" id="CapteT174498">
    <property type="protein sequence ID" value="CapteP174498"/>
    <property type="gene ID" value="CapteG174498"/>
</dbReference>
<dbReference type="GO" id="GO:0005768">
    <property type="term" value="C:endosome"/>
    <property type="evidence" value="ECO:0007669"/>
    <property type="project" value="TreeGrafter"/>
</dbReference>